<sequence length="142" mass="16509">MDMSKFSFQAQFYKNDIMMSLGTDTHPPVLINENEFTQWQDRFINFIERQANGENMMKSFTEGPFVKPKNDIPLTAEEITREKADREAKSNLMLALPNSVYNRIDCFKQNPMMMWTQLEKIMLGSAVLHCDERSAKDQSGKD</sequence>
<gene>
    <name evidence="1" type="ORF">L6452_28528</name>
</gene>
<reference evidence="1 2" key="2">
    <citation type="journal article" date="2022" name="Mol. Ecol. Resour.">
        <title>The genomes of chicory, endive, great burdock and yacon provide insights into Asteraceae paleo-polyploidization history and plant inulin production.</title>
        <authorList>
            <person name="Fan W."/>
            <person name="Wang S."/>
            <person name="Wang H."/>
            <person name="Wang A."/>
            <person name="Jiang F."/>
            <person name="Liu H."/>
            <person name="Zhao H."/>
            <person name="Xu D."/>
            <person name="Zhang Y."/>
        </authorList>
    </citation>
    <scope>NUCLEOTIDE SEQUENCE [LARGE SCALE GENOMIC DNA]</scope>
    <source>
        <strain evidence="2">cv. Niubang</strain>
    </source>
</reference>
<dbReference type="EMBL" id="CM042055">
    <property type="protein sequence ID" value="KAI3702776.1"/>
    <property type="molecule type" value="Genomic_DNA"/>
</dbReference>
<proteinExistence type="predicted"/>
<name>A0ACB8ZZP5_ARCLA</name>
<protein>
    <submittedName>
        <fullName evidence="1">Uncharacterized protein</fullName>
    </submittedName>
</protein>
<evidence type="ECO:0000313" key="1">
    <source>
        <dbReference type="EMBL" id="KAI3702776.1"/>
    </source>
</evidence>
<accession>A0ACB8ZZP5</accession>
<reference evidence="2" key="1">
    <citation type="journal article" date="2022" name="Mol. Ecol. Resour.">
        <title>The genomes of chicory, endive, great burdock and yacon provide insights into Asteraceae palaeo-polyploidization history and plant inulin production.</title>
        <authorList>
            <person name="Fan W."/>
            <person name="Wang S."/>
            <person name="Wang H."/>
            <person name="Wang A."/>
            <person name="Jiang F."/>
            <person name="Liu H."/>
            <person name="Zhao H."/>
            <person name="Xu D."/>
            <person name="Zhang Y."/>
        </authorList>
    </citation>
    <scope>NUCLEOTIDE SEQUENCE [LARGE SCALE GENOMIC DNA]</scope>
    <source>
        <strain evidence="2">cv. Niubang</strain>
    </source>
</reference>
<comment type="caution">
    <text evidence="1">The sequence shown here is derived from an EMBL/GenBank/DDBJ whole genome shotgun (WGS) entry which is preliminary data.</text>
</comment>
<organism evidence="1 2">
    <name type="scientific">Arctium lappa</name>
    <name type="common">Greater burdock</name>
    <name type="synonym">Lappa major</name>
    <dbReference type="NCBI Taxonomy" id="4217"/>
    <lineage>
        <taxon>Eukaryota</taxon>
        <taxon>Viridiplantae</taxon>
        <taxon>Streptophyta</taxon>
        <taxon>Embryophyta</taxon>
        <taxon>Tracheophyta</taxon>
        <taxon>Spermatophyta</taxon>
        <taxon>Magnoliopsida</taxon>
        <taxon>eudicotyledons</taxon>
        <taxon>Gunneridae</taxon>
        <taxon>Pentapetalae</taxon>
        <taxon>asterids</taxon>
        <taxon>campanulids</taxon>
        <taxon>Asterales</taxon>
        <taxon>Asteraceae</taxon>
        <taxon>Carduoideae</taxon>
        <taxon>Cardueae</taxon>
        <taxon>Arctiinae</taxon>
        <taxon>Arctium</taxon>
    </lineage>
</organism>
<dbReference type="Proteomes" id="UP001055879">
    <property type="component" value="Linkage Group LG09"/>
</dbReference>
<evidence type="ECO:0000313" key="2">
    <source>
        <dbReference type="Proteomes" id="UP001055879"/>
    </source>
</evidence>
<keyword evidence="2" id="KW-1185">Reference proteome</keyword>